<feature type="repeat" description="ANK" evidence="3">
    <location>
        <begin position="314"/>
        <end position="346"/>
    </location>
</feature>
<dbReference type="SMART" id="SM00248">
    <property type="entry name" value="ANK"/>
    <property type="match status" value="3"/>
</dbReference>
<protein>
    <submittedName>
        <fullName evidence="4">Uncharacterized protein</fullName>
    </submittedName>
</protein>
<evidence type="ECO:0000256" key="2">
    <source>
        <dbReference type="ARBA" id="ARBA00023043"/>
    </source>
</evidence>
<name>A0AAD7ER59_9AGAR</name>
<dbReference type="PANTHER" id="PTHR24171">
    <property type="entry name" value="ANKYRIN REPEAT DOMAIN-CONTAINING PROTEIN 39-RELATED"/>
    <property type="match status" value="1"/>
</dbReference>
<dbReference type="EMBL" id="JARIHO010000019">
    <property type="protein sequence ID" value="KAJ7347619.1"/>
    <property type="molecule type" value="Genomic_DNA"/>
</dbReference>
<evidence type="ECO:0000256" key="1">
    <source>
        <dbReference type="ARBA" id="ARBA00022737"/>
    </source>
</evidence>
<dbReference type="PRINTS" id="PR01415">
    <property type="entry name" value="ANKYRIN"/>
</dbReference>
<dbReference type="Pfam" id="PF12796">
    <property type="entry name" value="Ank_2"/>
    <property type="match status" value="1"/>
</dbReference>
<dbReference type="GO" id="GO:0085020">
    <property type="term" value="P:protein K6-linked ubiquitination"/>
    <property type="evidence" value="ECO:0007669"/>
    <property type="project" value="TreeGrafter"/>
</dbReference>
<keyword evidence="2 3" id="KW-0040">ANK repeat</keyword>
<reference evidence="4" key="1">
    <citation type="submission" date="2023-03" db="EMBL/GenBank/DDBJ databases">
        <title>Massive genome expansion in bonnet fungi (Mycena s.s.) driven by repeated elements and novel gene families across ecological guilds.</title>
        <authorList>
            <consortium name="Lawrence Berkeley National Laboratory"/>
            <person name="Harder C.B."/>
            <person name="Miyauchi S."/>
            <person name="Viragh M."/>
            <person name="Kuo A."/>
            <person name="Thoen E."/>
            <person name="Andreopoulos B."/>
            <person name="Lu D."/>
            <person name="Skrede I."/>
            <person name="Drula E."/>
            <person name="Henrissat B."/>
            <person name="Morin E."/>
            <person name="Kohler A."/>
            <person name="Barry K."/>
            <person name="LaButti K."/>
            <person name="Morin E."/>
            <person name="Salamov A."/>
            <person name="Lipzen A."/>
            <person name="Mereny Z."/>
            <person name="Hegedus B."/>
            <person name="Baldrian P."/>
            <person name="Stursova M."/>
            <person name="Weitz H."/>
            <person name="Taylor A."/>
            <person name="Grigoriev I.V."/>
            <person name="Nagy L.G."/>
            <person name="Martin F."/>
            <person name="Kauserud H."/>
        </authorList>
    </citation>
    <scope>NUCLEOTIDE SEQUENCE</scope>
    <source>
        <strain evidence="4">CBHHK002</strain>
    </source>
</reference>
<evidence type="ECO:0000313" key="4">
    <source>
        <dbReference type="EMBL" id="KAJ7347619.1"/>
    </source>
</evidence>
<organism evidence="4 5">
    <name type="scientific">Mycena albidolilacea</name>
    <dbReference type="NCBI Taxonomy" id="1033008"/>
    <lineage>
        <taxon>Eukaryota</taxon>
        <taxon>Fungi</taxon>
        <taxon>Dikarya</taxon>
        <taxon>Basidiomycota</taxon>
        <taxon>Agaricomycotina</taxon>
        <taxon>Agaricomycetes</taxon>
        <taxon>Agaricomycetidae</taxon>
        <taxon>Agaricales</taxon>
        <taxon>Marasmiineae</taxon>
        <taxon>Mycenaceae</taxon>
        <taxon>Mycena</taxon>
    </lineage>
</organism>
<dbReference type="PROSITE" id="PS50088">
    <property type="entry name" value="ANK_REPEAT"/>
    <property type="match status" value="2"/>
</dbReference>
<sequence>MESYPGASTTNALIRIEGGEALPADDFQMMRRGAGLSMFQFSGLAAEHLKWVVEKFAANPTRCQLRIEEFFGDQDGREEALDELHDNQNGPSRRLRELQRPCDRLAELTRPKSTTIDTQLIAFKVLVAVITRYPGLRRQLQIHRNLKKTICAIRYLAGILELPSFWRRCPPIISPEDPSFSDSFSPPSSSQRQRFSDVLSTLCNTIILLVEDTKETGTGSGVDSSPSMLAGQMAVDLFCCSVLNGVMWLHSSNDAPPCPDTFPEIVTTLSRDDMKHSFPRAFEIACTVKDTLVSDSAAFIPRRSFIPGGTLASGDRTALIIAARGGDEETIRRLIQCGVNVNAGGGPGETALQAASARGNSEIVRLLLENGADVNARGGQYGTGLQAGARLKHPEVIKLLLQWGTDVNAQGAQSLRSHPM</sequence>
<dbReference type="PROSITE" id="PS50297">
    <property type="entry name" value="ANK_REP_REGION"/>
    <property type="match status" value="2"/>
</dbReference>
<keyword evidence="1" id="KW-0677">Repeat</keyword>
<evidence type="ECO:0000313" key="5">
    <source>
        <dbReference type="Proteomes" id="UP001218218"/>
    </source>
</evidence>
<accession>A0AAD7ER59</accession>
<keyword evidence="5" id="KW-1185">Reference proteome</keyword>
<dbReference type="PANTHER" id="PTHR24171:SF8">
    <property type="entry name" value="BRCA1-ASSOCIATED RING DOMAIN PROTEIN 1"/>
    <property type="match status" value="1"/>
</dbReference>
<proteinExistence type="predicted"/>
<dbReference type="InterPro" id="IPR036770">
    <property type="entry name" value="Ankyrin_rpt-contain_sf"/>
</dbReference>
<dbReference type="InterPro" id="IPR002110">
    <property type="entry name" value="Ankyrin_rpt"/>
</dbReference>
<dbReference type="Proteomes" id="UP001218218">
    <property type="component" value="Unassembled WGS sequence"/>
</dbReference>
<dbReference type="SUPFAM" id="SSF48403">
    <property type="entry name" value="Ankyrin repeat"/>
    <property type="match status" value="1"/>
</dbReference>
<gene>
    <name evidence="4" type="ORF">DFH08DRAFT_1002604</name>
</gene>
<dbReference type="GO" id="GO:0004842">
    <property type="term" value="F:ubiquitin-protein transferase activity"/>
    <property type="evidence" value="ECO:0007669"/>
    <property type="project" value="TreeGrafter"/>
</dbReference>
<dbReference type="Gene3D" id="1.25.40.20">
    <property type="entry name" value="Ankyrin repeat-containing domain"/>
    <property type="match status" value="1"/>
</dbReference>
<evidence type="ECO:0000256" key="3">
    <source>
        <dbReference type="PROSITE-ProRule" id="PRU00023"/>
    </source>
</evidence>
<comment type="caution">
    <text evidence="4">The sequence shown here is derived from an EMBL/GenBank/DDBJ whole genome shotgun (WGS) entry which is preliminary data.</text>
</comment>
<dbReference type="AlphaFoldDB" id="A0AAD7ER59"/>
<feature type="repeat" description="ANK" evidence="3">
    <location>
        <begin position="347"/>
        <end position="379"/>
    </location>
</feature>